<dbReference type="PANTHER" id="PTHR43776">
    <property type="entry name" value="TRANSPORT ATP-BINDING PROTEIN"/>
    <property type="match status" value="1"/>
</dbReference>
<keyword evidence="1" id="KW-0813">Transport</keyword>
<evidence type="ECO:0000313" key="6">
    <source>
        <dbReference type="Proteomes" id="UP001209803"/>
    </source>
</evidence>
<gene>
    <name evidence="5" type="ORF">K1718_11395</name>
</gene>
<accession>A0ABY8F950</accession>
<dbReference type="SMART" id="SM00382">
    <property type="entry name" value="AAA"/>
    <property type="match status" value="1"/>
</dbReference>
<protein>
    <submittedName>
        <fullName evidence="5">Dipeptide/oligopeptide/nickel ABC transporter ATP-binding protein</fullName>
    </submittedName>
</protein>
<reference evidence="5 6" key="1">
    <citation type="submission" date="2023-03" db="EMBL/GenBank/DDBJ databases">
        <title>Roseibium porphyridii sp. nov. and Roseibium rhodosorbium sp. nov. isolated from marine algae, Porphyridium cruentum and Rhodosorus marinus, respectively.</title>
        <authorList>
            <person name="Lee M.W."/>
            <person name="Choi B.J."/>
            <person name="Lee J.K."/>
            <person name="Choi D.G."/>
            <person name="Baek J.H."/>
            <person name="Bayburt H."/>
            <person name="Kim J.M."/>
            <person name="Han D.M."/>
            <person name="Kim K.H."/>
            <person name="Jeon C.O."/>
        </authorList>
    </citation>
    <scope>NUCLEOTIDE SEQUENCE [LARGE SCALE GENOMIC DNA]</scope>
    <source>
        <strain evidence="5 6">KMA01</strain>
    </source>
</reference>
<dbReference type="SUPFAM" id="SSF52540">
    <property type="entry name" value="P-loop containing nucleoside triphosphate hydrolases"/>
    <property type="match status" value="1"/>
</dbReference>
<dbReference type="GO" id="GO:0005524">
    <property type="term" value="F:ATP binding"/>
    <property type="evidence" value="ECO:0007669"/>
    <property type="project" value="UniProtKB-KW"/>
</dbReference>
<dbReference type="CDD" id="cd03257">
    <property type="entry name" value="ABC_NikE_OppD_transporters"/>
    <property type="match status" value="1"/>
</dbReference>
<sequence length="268" mass="28986">MLRVEKLQLQLHGKSILEEVSFDLPRGQTLCVVGESGSGKSSLLRAVNGLMPATFDSLMFRPKNGPSISLKEYWKGRVGLPGSRWVMQDPLSALNPKLPLGLSIGESVFAQKLKPLELKAAISAALADVELPAEMAKRRPAQVSMGQAQRACLARALIARPDLIFFDEPLSALDAIVQKQIAATMKRIQTRFDITFVIVTHDLGFAAAYADHMLVLRGGKVEANQSAEMFFQAPESDYCRELIAAAHELGGLPETVAKVSGSKAAISC</sequence>
<name>A0ABY8F950_9HYPH</name>
<dbReference type="Proteomes" id="UP001209803">
    <property type="component" value="Chromosome"/>
</dbReference>
<dbReference type="PANTHER" id="PTHR43776:SF8">
    <property type="entry name" value="ABC TRANSPORTER, ATP-BINDING PROTEIN"/>
    <property type="match status" value="1"/>
</dbReference>
<dbReference type="InterPro" id="IPR003439">
    <property type="entry name" value="ABC_transporter-like_ATP-bd"/>
</dbReference>
<dbReference type="InterPro" id="IPR027417">
    <property type="entry name" value="P-loop_NTPase"/>
</dbReference>
<evidence type="ECO:0000256" key="2">
    <source>
        <dbReference type="ARBA" id="ARBA00022741"/>
    </source>
</evidence>
<organism evidence="5 6">
    <name type="scientific">Roseibium porphyridii</name>
    <dbReference type="NCBI Taxonomy" id="2866279"/>
    <lineage>
        <taxon>Bacteria</taxon>
        <taxon>Pseudomonadati</taxon>
        <taxon>Pseudomonadota</taxon>
        <taxon>Alphaproteobacteria</taxon>
        <taxon>Hyphomicrobiales</taxon>
        <taxon>Stappiaceae</taxon>
        <taxon>Roseibium</taxon>
    </lineage>
</organism>
<dbReference type="InterPro" id="IPR050319">
    <property type="entry name" value="ABC_transp_ATP-bind"/>
</dbReference>
<dbReference type="PROSITE" id="PS50893">
    <property type="entry name" value="ABC_TRANSPORTER_2"/>
    <property type="match status" value="1"/>
</dbReference>
<evidence type="ECO:0000259" key="4">
    <source>
        <dbReference type="PROSITE" id="PS50893"/>
    </source>
</evidence>
<dbReference type="Pfam" id="PF00005">
    <property type="entry name" value="ABC_tran"/>
    <property type="match status" value="1"/>
</dbReference>
<dbReference type="Gene3D" id="3.40.50.300">
    <property type="entry name" value="P-loop containing nucleotide triphosphate hydrolases"/>
    <property type="match status" value="1"/>
</dbReference>
<dbReference type="EMBL" id="CP120863">
    <property type="protein sequence ID" value="WFE91934.1"/>
    <property type="molecule type" value="Genomic_DNA"/>
</dbReference>
<keyword evidence="2" id="KW-0547">Nucleotide-binding</keyword>
<proteinExistence type="predicted"/>
<evidence type="ECO:0000313" key="5">
    <source>
        <dbReference type="EMBL" id="WFE91934.1"/>
    </source>
</evidence>
<feature type="domain" description="ABC transporter" evidence="4">
    <location>
        <begin position="2"/>
        <end position="243"/>
    </location>
</feature>
<dbReference type="InterPro" id="IPR003593">
    <property type="entry name" value="AAA+_ATPase"/>
</dbReference>
<evidence type="ECO:0000256" key="3">
    <source>
        <dbReference type="ARBA" id="ARBA00022840"/>
    </source>
</evidence>
<keyword evidence="6" id="KW-1185">Reference proteome</keyword>
<dbReference type="RefSeq" id="WP_265684480.1">
    <property type="nucleotide sequence ID" value="NZ_CP120863.1"/>
</dbReference>
<evidence type="ECO:0000256" key="1">
    <source>
        <dbReference type="ARBA" id="ARBA00022448"/>
    </source>
</evidence>
<keyword evidence="3 5" id="KW-0067">ATP-binding</keyword>